<proteinExistence type="predicted"/>
<sequence>MAFDELKENALINVRYLEFCVPSCNYGENETVLLGKNLVPFLSKYMPYLQTLCLWKRDDFPWSSMESLNGEKFSRQSPDISQK</sequence>
<dbReference type="AlphaFoldDB" id="A0A816QHS6"/>
<name>A0A816QHS6_9BILA</name>
<reference evidence="1" key="1">
    <citation type="submission" date="2021-02" db="EMBL/GenBank/DDBJ databases">
        <authorList>
            <person name="Nowell W R."/>
        </authorList>
    </citation>
    <scope>NUCLEOTIDE SEQUENCE</scope>
</reference>
<dbReference type="EMBL" id="CAJNRE010006918">
    <property type="protein sequence ID" value="CAF2060137.1"/>
    <property type="molecule type" value="Genomic_DNA"/>
</dbReference>
<protein>
    <submittedName>
        <fullName evidence="1">Uncharacterized protein</fullName>
    </submittedName>
</protein>
<dbReference type="Proteomes" id="UP000663824">
    <property type="component" value="Unassembled WGS sequence"/>
</dbReference>
<accession>A0A816QHS6</accession>
<evidence type="ECO:0000313" key="2">
    <source>
        <dbReference type="Proteomes" id="UP000663824"/>
    </source>
</evidence>
<comment type="caution">
    <text evidence="1">The sequence shown here is derived from an EMBL/GenBank/DDBJ whole genome shotgun (WGS) entry which is preliminary data.</text>
</comment>
<gene>
    <name evidence="1" type="ORF">MBJ925_LOCUS14745</name>
</gene>
<evidence type="ECO:0000313" key="1">
    <source>
        <dbReference type="EMBL" id="CAF2060137.1"/>
    </source>
</evidence>
<organism evidence="1 2">
    <name type="scientific">Rotaria magnacalcarata</name>
    <dbReference type="NCBI Taxonomy" id="392030"/>
    <lineage>
        <taxon>Eukaryota</taxon>
        <taxon>Metazoa</taxon>
        <taxon>Spiralia</taxon>
        <taxon>Gnathifera</taxon>
        <taxon>Rotifera</taxon>
        <taxon>Eurotatoria</taxon>
        <taxon>Bdelloidea</taxon>
        <taxon>Philodinida</taxon>
        <taxon>Philodinidae</taxon>
        <taxon>Rotaria</taxon>
    </lineage>
</organism>